<keyword evidence="3" id="KW-1185">Reference proteome</keyword>
<evidence type="ECO:0000313" key="4">
    <source>
        <dbReference type="WBParaSite" id="TASK_0000285701-mRNA-1"/>
    </source>
</evidence>
<sequence length="80" mass="8514">MQTHEKASSSLSCDLSTRCRDFSGARLNVSMTLSAVGWIKNETAEGSNAEWRAGGNKHGIHTKRPPEGLTLHSCASASAN</sequence>
<evidence type="ECO:0000256" key="1">
    <source>
        <dbReference type="SAM" id="MobiDB-lite"/>
    </source>
</evidence>
<protein>
    <submittedName>
        <fullName evidence="2 4">Uncharacterized protein</fullName>
    </submittedName>
</protein>
<proteinExistence type="predicted"/>
<organism evidence="4">
    <name type="scientific">Taenia asiatica</name>
    <name type="common">Asian tapeworm</name>
    <dbReference type="NCBI Taxonomy" id="60517"/>
    <lineage>
        <taxon>Eukaryota</taxon>
        <taxon>Metazoa</taxon>
        <taxon>Spiralia</taxon>
        <taxon>Lophotrochozoa</taxon>
        <taxon>Platyhelminthes</taxon>
        <taxon>Cestoda</taxon>
        <taxon>Eucestoda</taxon>
        <taxon>Cyclophyllidea</taxon>
        <taxon>Taeniidae</taxon>
        <taxon>Taenia</taxon>
    </lineage>
</organism>
<dbReference type="Proteomes" id="UP000282613">
    <property type="component" value="Unassembled WGS sequence"/>
</dbReference>
<name>A0A0R3VZL3_TAEAS</name>
<reference evidence="4" key="1">
    <citation type="submission" date="2017-02" db="UniProtKB">
        <authorList>
            <consortium name="WormBaseParasite"/>
        </authorList>
    </citation>
    <scope>IDENTIFICATION</scope>
</reference>
<evidence type="ECO:0000313" key="2">
    <source>
        <dbReference type="EMBL" id="VDK26402.1"/>
    </source>
</evidence>
<dbReference type="WBParaSite" id="TASK_0000285701-mRNA-1">
    <property type="protein sequence ID" value="TASK_0000285701-mRNA-1"/>
    <property type="gene ID" value="TASK_0000285701"/>
</dbReference>
<dbReference type="EMBL" id="UYRS01003532">
    <property type="protein sequence ID" value="VDK26402.1"/>
    <property type="molecule type" value="Genomic_DNA"/>
</dbReference>
<feature type="region of interest" description="Disordered" evidence="1">
    <location>
        <begin position="49"/>
        <end position="80"/>
    </location>
</feature>
<accession>A0A0R3VZL3</accession>
<reference evidence="2 3" key="2">
    <citation type="submission" date="2018-11" db="EMBL/GenBank/DDBJ databases">
        <authorList>
            <consortium name="Pathogen Informatics"/>
        </authorList>
    </citation>
    <scope>NUCLEOTIDE SEQUENCE [LARGE SCALE GENOMIC DNA]</scope>
</reference>
<dbReference type="AlphaFoldDB" id="A0A0R3VZL3"/>
<gene>
    <name evidence="2" type="ORF">TASK_LOCUS2858</name>
</gene>
<evidence type="ECO:0000313" key="3">
    <source>
        <dbReference type="Proteomes" id="UP000282613"/>
    </source>
</evidence>